<gene>
    <name evidence="3" type="ordered locus">MSMEI_4481</name>
</gene>
<protein>
    <submittedName>
        <fullName evidence="3">Conserved lipoprotein LppH</fullName>
    </submittedName>
</protein>
<dbReference type="PATRIC" id="fig|246196.56.peg.4583"/>
<proteinExistence type="predicted"/>
<evidence type="ECO:0000256" key="1">
    <source>
        <dbReference type="SAM" id="MobiDB-lite"/>
    </source>
</evidence>
<sequence>MRRPSQALPIRENRGADSGEGARDMIGPPTGSAHNDDIPVSYPQAWPGSSPYDEPTVAHGRQLAGTPHAVWDPLTPSHNLPSPPLGGVAPQPSRPPRRRWPAVAAIVAAVGVGVAASCVLVHQVSSPTSEPAPMSLPATYRAPRPIVTTPKPEPEPNAIHAGQLGRILGLGAGSGDVSISTVLGVEYLGKTAEFFGLSNWSSDRPDCGGVLLPSLPQGYDNSGFIDTRTHVHDGAKPGETDSRMMAEQQATTFYTTTAAADFVTMAVTKWGKCANQVVTVNKPKSSENPREPYIVGEPAMVDGILTVTATRQGPPEDPWQCQHSLTSRRNVVIDVAICAPTGSTQAPLLARWSADRVPQ</sequence>
<dbReference type="Gene3D" id="3.40.1000.70">
    <property type="entry name" value="PknH-like extracellular domain"/>
    <property type="match status" value="1"/>
</dbReference>
<feature type="region of interest" description="Disordered" evidence="1">
    <location>
        <begin position="1"/>
        <end position="96"/>
    </location>
</feature>
<keyword evidence="3" id="KW-0449">Lipoprotein</keyword>
<evidence type="ECO:0000259" key="2">
    <source>
        <dbReference type="Pfam" id="PF14032"/>
    </source>
</evidence>
<dbReference type="KEGG" id="msg:MSMEI_4481"/>
<dbReference type="Pfam" id="PF14032">
    <property type="entry name" value="PknH_C"/>
    <property type="match status" value="1"/>
</dbReference>
<reference evidence="3 4" key="2">
    <citation type="journal article" date="2009" name="Genome Res.">
        <title>Ortho-proteogenomics: multiple proteomes investigation through orthology and a new MS-based protocol.</title>
        <authorList>
            <person name="Gallien S."/>
            <person name="Perrodou E."/>
            <person name="Carapito C."/>
            <person name="Deshayes C."/>
            <person name="Reyrat J.M."/>
            <person name="Van Dorsselaer A."/>
            <person name="Poch O."/>
            <person name="Schaeffer C."/>
            <person name="Lecompte O."/>
        </authorList>
    </citation>
    <scope>NUCLEOTIDE SEQUENCE [LARGE SCALE GENOMIC DNA]</scope>
    <source>
        <strain evidence="4">ATCC 700084 / mc(2)155</strain>
    </source>
</reference>
<name>I7FHU1_MYCS2</name>
<feature type="compositionally biased region" description="Basic and acidic residues" evidence="1">
    <location>
        <begin position="11"/>
        <end position="23"/>
    </location>
</feature>
<dbReference type="Proteomes" id="UP000006158">
    <property type="component" value="Chromosome"/>
</dbReference>
<dbReference type="AlphaFoldDB" id="I7FHU1"/>
<evidence type="ECO:0000313" key="3">
    <source>
        <dbReference type="EMBL" id="AFP40935.1"/>
    </source>
</evidence>
<reference evidence="3 4" key="1">
    <citation type="journal article" date="2007" name="Genome Biol.">
        <title>Interrupted coding sequences in Mycobacterium smegmatis: authentic mutations or sequencing errors?</title>
        <authorList>
            <person name="Deshayes C."/>
            <person name="Perrodou E."/>
            <person name="Gallien S."/>
            <person name="Euphrasie D."/>
            <person name="Schaeffer C."/>
            <person name="Van-Dorsselaer A."/>
            <person name="Poch O."/>
            <person name="Lecompte O."/>
            <person name="Reyrat J.M."/>
        </authorList>
    </citation>
    <scope>NUCLEOTIDE SEQUENCE [LARGE SCALE GENOMIC DNA]</scope>
    <source>
        <strain evidence="4">ATCC 700084 / mc(2)155</strain>
    </source>
</reference>
<evidence type="ECO:0000313" key="4">
    <source>
        <dbReference type="Proteomes" id="UP000006158"/>
    </source>
</evidence>
<organism evidence="3 4">
    <name type="scientific">Mycolicibacterium smegmatis (strain ATCC 700084 / mc(2)155)</name>
    <name type="common">Mycobacterium smegmatis</name>
    <dbReference type="NCBI Taxonomy" id="246196"/>
    <lineage>
        <taxon>Bacteria</taxon>
        <taxon>Bacillati</taxon>
        <taxon>Actinomycetota</taxon>
        <taxon>Actinomycetes</taxon>
        <taxon>Mycobacteriales</taxon>
        <taxon>Mycobacteriaceae</taxon>
        <taxon>Mycolicibacterium</taxon>
    </lineage>
</organism>
<dbReference type="InterPro" id="IPR038232">
    <property type="entry name" value="PknH-like_Extracell_sf"/>
</dbReference>
<accession>I7FHU1</accession>
<dbReference type="InterPro" id="IPR026954">
    <property type="entry name" value="PknH-like_Extracell"/>
</dbReference>
<feature type="domain" description="PknH-like extracellular" evidence="2">
    <location>
        <begin position="174"/>
        <end position="356"/>
    </location>
</feature>
<dbReference type="EMBL" id="CP001663">
    <property type="protein sequence ID" value="AFP40935.1"/>
    <property type="molecule type" value="Genomic_DNA"/>
</dbReference>